<keyword evidence="1" id="KW-1133">Transmembrane helix</keyword>
<reference evidence="2" key="2">
    <citation type="submission" date="2020-06" db="EMBL/GenBank/DDBJ databases">
        <authorList>
            <person name="Sheffer M."/>
        </authorList>
    </citation>
    <scope>NUCLEOTIDE SEQUENCE</scope>
</reference>
<name>A0A8T0EAS5_ARGBR</name>
<evidence type="ECO:0000313" key="2">
    <source>
        <dbReference type="EMBL" id="KAF8768450.1"/>
    </source>
</evidence>
<feature type="transmembrane region" description="Helical" evidence="1">
    <location>
        <begin position="30"/>
        <end position="50"/>
    </location>
</feature>
<dbReference type="Proteomes" id="UP000807504">
    <property type="component" value="Unassembled WGS sequence"/>
</dbReference>
<keyword evidence="3" id="KW-1185">Reference proteome</keyword>
<reference evidence="2" key="1">
    <citation type="journal article" date="2020" name="bioRxiv">
        <title>Chromosome-level reference genome of the European wasp spider Argiope bruennichi: a resource for studies on range expansion and evolutionary adaptation.</title>
        <authorList>
            <person name="Sheffer M.M."/>
            <person name="Hoppe A."/>
            <person name="Krehenwinkel H."/>
            <person name="Uhl G."/>
            <person name="Kuss A.W."/>
            <person name="Jensen L."/>
            <person name="Jensen C."/>
            <person name="Gillespie R.G."/>
            <person name="Hoff K.J."/>
            <person name="Prost S."/>
        </authorList>
    </citation>
    <scope>NUCLEOTIDE SEQUENCE</scope>
</reference>
<evidence type="ECO:0000313" key="3">
    <source>
        <dbReference type="Proteomes" id="UP000807504"/>
    </source>
</evidence>
<evidence type="ECO:0000256" key="1">
    <source>
        <dbReference type="SAM" id="Phobius"/>
    </source>
</evidence>
<accession>A0A8T0EAS5</accession>
<dbReference type="AlphaFoldDB" id="A0A8T0EAS5"/>
<protein>
    <submittedName>
        <fullName evidence="2">Uncharacterized protein</fullName>
    </submittedName>
</protein>
<proteinExistence type="predicted"/>
<keyword evidence="1" id="KW-0472">Membrane</keyword>
<organism evidence="2 3">
    <name type="scientific">Argiope bruennichi</name>
    <name type="common">Wasp spider</name>
    <name type="synonym">Aranea bruennichi</name>
    <dbReference type="NCBI Taxonomy" id="94029"/>
    <lineage>
        <taxon>Eukaryota</taxon>
        <taxon>Metazoa</taxon>
        <taxon>Ecdysozoa</taxon>
        <taxon>Arthropoda</taxon>
        <taxon>Chelicerata</taxon>
        <taxon>Arachnida</taxon>
        <taxon>Araneae</taxon>
        <taxon>Araneomorphae</taxon>
        <taxon>Entelegynae</taxon>
        <taxon>Araneoidea</taxon>
        <taxon>Araneidae</taxon>
        <taxon>Argiope</taxon>
    </lineage>
</organism>
<keyword evidence="1" id="KW-0812">Transmembrane</keyword>
<sequence length="87" mass="9969">MKNGTETLGVSFISCVQIKRKASELSFIQLPRHCSVVNIVVCFYYNLFVLKMTVRKENTRIDGEKDTTSPIKPDNRLLRRQSAFLSS</sequence>
<comment type="caution">
    <text evidence="2">The sequence shown here is derived from an EMBL/GenBank/DDBJ whole genome shotgun (WGS) entry which is preliminary data.</text>
</comment>
<dbReference type="EMBL" id="JABXBU010002230">
    <property type="protein sequence ID" value="KAF8768450.1"/>
    <property type="molecule type" value="Genomic_DNA"/>
</dbReference>
<gene>
    <name evidence="2" type="ORF">HNY73_021269</name>
</gene>